<evidence type="ECO:0000256" key="5">
    <source>
        <dbReference type="ARBA" id="ARBA00023136"/>
    </source>
</evidence>
<dbReference type="Proteomes" id="UP000076794">
    <property type="component" value="Chromosome"/>
</dbReference>
<dbReference type="EMBL" id="CP014209">
    <property type="protein sequence ID" value="ANC32420.1"/>
    <property type="molecule type" value="Genomic_DNA"/>
</dbReference>
<keyword evidence="7" id="KW-1185">Reference proteome</keyword>
<dbReference type="STRING" id="1300344.I598_2902"/>
<proteinExistence type="inferred from homology"/>
<organism evidence="6 7">
    <name type="scientific">Isoptericola dokdonensis DS-3</name>
    <dbReference type="NCBI Taxonomy" id="1300344"/>
    <lineage>
        <taxon>Bacteria</taxon>
        <taxon>Bacillati</taxon>
        <taxon>Actinomycetota</taxon>
        <taxon>Actinomycetes</taxon>
        <taxon>Micrococcales</taxon>
        <taxon>Promicromonosporaceae</taxon>
        <taxon>Isoptericola</taxon>
    </lineage>
</organism>
<dbReference type="OrthoDB" id="3725787at2"/>
<dbReference type="AlphaFoldDB" id="A0A168FSK2"/>
<dbReference type="GO" id="GO:0016020">
    <property type="term" value="C:membrane"/>
    <property type="evidence" value="ECO:0007669"/>
    <property type="project" value="UniProtKB-SubCell"/>
</dbReference>
<dbReference type="RefSeq" id="WP_068203584.1">
    <property type="nucleotide sequence ID" value="NZ_CP014209.1"/>
</dbReference>
<evidence type="ECO:0000256" key="1">
    <source>
        <dbReference type="ARBA" id="ARBA00004167"/>
    </source>
</evidence>
<dbReference type="Gene3D" id="2.40.50.100">
    <property type="match status" value="1"/>
</dbReference>
<dbReference type="SUPFAM" id="SSF111369">
    <property type="entry name" value="HlyD-like secretion proteins"/>
    <property type="match status" value="1"/>
</dbReference>
<keyword evidence="4" id="KW-1133">Transmembrane helix</keyword>
<reference evidence="6 7" key="1">
    <citation type="submission" date="2016-01" db="EMBL/GenBank/DDBJ databases">
        <title>Complete genome sequence of a soil Actinobacterium, Isoptericola dokdonensis DS-3.</title>
        <authorList>
            <person name="Kwon S.-K."/>
            <person name="Kim J.F."/>
        </authorList>
    </citation>
    <scope>NUCLEOTIDE SEQUENCE [LARGE SCALE GENOMIC DNA]</scope>
    <source>
        <strain evidence="6 7">DS-3</strain>
    </source>
</reference>
<comment type="subcellular location">
    <subcellularLocation>
        <location evidence="1">Membrane</location>
        <topology evidence="1">Single-pass membrane protein</topology>
    </subcellularLocation>
</comment>
<dbReference type="KEGG" id="ido:I598_2902"/>
<name>A0A168FSK2_9MICO</name>
<dbReference type="InterPro" id="IPR050739">
    <property type="entry name" value="MFP"/>
</dbReference>
<evidence type="ECO:0000313" key="7">
    <source>
        <dbReference type="Proteomes" id="UP000076794"/>
    </source>
</evidence>
<dbReference type="PATRIC" id="fig|1300344.3.peg.2921"/>
<dbReference type="PANTHER" id="PTHR30386:SF26">
    <property type="entry name" value="TRANSPORT PROTEIN COMB"/>
    <property type="match status" value="1"/>
</dbReference>
<protein>
    <submittedName>
        <fullName evidence="6">Multidrug resistance protein MdtN</fullName>
    </submittedName>
</protein>
<evidence type="ECO:0000256" key="3">
    <source>
        <dbReference type="ARBA" id="ARBA00022692"/>
    </source>
</evidence>
<gene>
    <name evidence="6" type="ORF">I598_2902</name>
</gene>
<sequence length="243" mass="25809">MTWATRMKLAVGVVVILALCATLTLVLNRRLTQALSSQATIVSEEVAVGTDYAGTIVESFVDEGDAIEAGEPMFRLRSLVLAHDLSIGLVSKKAASYEVTDDGEMTVVAPVDGVVAEIDATPGGFVQSGTVIATLYEEGTTRVDARLLLDPADFARIEKGTYVRIVLPDQSELPGEVDTIGVQNTRNRAEATVSVVSPTLTQQAAEALVLPGTPVVARVELRDEGPMAGPDLAFQRFLQRLGL</sequence>
<keyword evidence="3" id="KW-0812">Transmembrane</keyword>
<dbReference type="PANTHER" id="PTHR30386">
    <property type="entry name" value="MEMBRANE FUSION SUBUNIT OF EMRAB-TOLC MULTIDRUG EFFLUX PUMP"/>
    <property type="match status" value="1"/>
</dbReference>
<evidence type="ECO:0000256" key="4">
    <source>
        <dbReference type="ARBA" id="ARBA00022989"/>
    </source>
</evidence>
<evidence type="ECO:0000256" key="2">
    <source>
        <dbReference type="ARBA" id="ARBA00009477"/>
    </source>
</evidence>
<comment type="similarity">
    <text evidence="2">Belongs to the membrane fusion protein (MFP) (TC 8.A.1) family.</text>
</comment>
<evidence type="ECO:0000313" key="6">
    <source>
        <dbReference type="EMBL" id="ANC32420.1"/>
    </source>
</evidence>
<keyword evidence="5" id="KW-0472">Membrane</keyword>
<accession>A0A168FSK2</accession>